<comment type="cofactor">
    <cofactor evidence="1">
        <name>Mo-bis(molybdopterin guanine dinucleotide)</name>
        <dbReference type="ChEBI" id="CHEBI:60539"/>
    </cofactor>
</comment>
<accession>B9M850</accession>
<dbReference type="STRING" id="316067.Geob_1959"/>
<dbReference type="AlphaFoldDB" id="B9M850"/>
<keyword evidence="10" id="KW-1185">Reference proteome</keyword>
<keyword evidence="3" id="KW-0500">Molybdenum</keyword>
<evidence type="ECO:0000313" key="9">
    <source>
        <dbReference type="EMBL" id="ACM20316.1"/>
    </source>
</evidence>
<keyword evidence="7" id="KW-0411">Iron-sulfur</keyword>
<name>B9M850_GEODF</name>
<dbReference type="CDD" id="cd02766">
    <property type="entry name" value="MopB_3"/>
    <property type="match status" value="1"/>
</dbReference>
<dbReference type="PANTHER" id="PTHR43742">
    <property type="entry name" value="TRIMETHYLAMINE-N-OXIDE REDUCTASE"/>
    <property type="match status" value="1"/>
</dbReference>
<dbReference type="PROSITE" id="PS00490">
    <property type="entry name" value="MOLYBDOPTERIN_PROK_2"/>
    <property type="match status" value="1"/>
</dbReference>
<dbReference type="Gene3D" id="3.30.2070.10">
    <property type="entry name" value="Formate dehydrogenase/DMSO reductase"/>
    <property type="match status" value="1"/>
</dbReference>
<dbReference type="PANTHER" id="PTHR43742:SF6">
    <property type="entry name" value="OXIDOREDUCTASE YYAE-RELATED"/>
    <property type="match status" value="1"/>
</dbReference>
<dbReference type="SUPFAM" id="SSF53706">
    <property type="entry name" value="Formate dehydrogenase/DMSO reductase, domains 1-3"/>
    <property type="match status" value="1"/>
</dbReference>
<evidence type="ECO:0000313" key="10">
    <source>
        <dbReference type="Proteomes" id="UP000007721"/>
    </source>
</evidence>
<evidence type="ECO:0000256" key="6">
    <source>
        <dbReference type="ARBA" id="ARBA00023004"/>
    </source>
</evidence>
<dbReference type="eggNOG" id="COG0243">
    <property type="taxonomic scope" value="Bacteria"/>
</dbReference>
<dbReference type="Gene3D" id="3.40.228.10">
    <property type="entry name" value="Dimethylsulfoxide Reductase, domain 2"/>
    <property type="match status" value="1"/>
</dbReference>
<dbReference type="EMBL" id="CP001390">
    <property type="protein sequence ID" value="ACM20316.1"/>
    <property type="molecule type" value="Genomic_DNA"/>
</dbReference>
<evidence type="ECO:0000256" key="2">
    <source>
        <dbReference type="ARBA" id="ARBA00010312"/>
    </source>
</evidence>
<dbReference type="InterPro" id="IPR009010">
    <property type="entry name" value="Asp_de-COase-like_dom_sf"/>
</dbReference>
<dbReference type="Pfam" id="PF00384">
    <property type="entry name" value="Molybdopterin"/>
    <property type="match status" value="1"/>
</dbReference>
<evidence type="ECO:0000256" key="1">
    <source>
        <dbReference type="ARBA" id="ARBA00001942"/>
    </source>
</evidence>
<keyword evidence="5" id="KW-0560">Oxidoreductase</keyword>
<dbReference type="InterPro" id="IPR037920">
    <property type="entry name" value="YoaE_C"/>
</dbReference>
<dbReference type="InterPro" id="IPR006656">
    <property type="entry name" value="Mopterin_OxRdtase"/>
</dbReference>
<keyword evidence="4" id="KW-0479">Metal-binding</keyword>
<dbReference type="InterPro" id="IPR006963">
    <property type="entry name" value="Mopterin_OxRdtase_4Fe-4S_dom"/>
</dbReference>
<dbReference type="KEGG" id="geo:Geob_1959"/>
<evidence type="ECO:0000259" key="8">
    <source>
        <dbReference type="PROSITE" id="PS51669"/>
    </source>
</evidence>
<dbReference type="RefSeq" id="WP_012647045.1">
    <property type="nucleotide sequence ID" value="NC_011979.1"/>
</dbReference>
<protein>
    <submittedName>
        <fullName evidence="9">Bis-(Molybdopterin guanine dinucleotide)-oxomolybdenum-binding iron-sulfur cluster-binding oxidoreductase</fullName>
    </submittedName>
</protein>
<organism evidence="9 10">
    <name type="scientific">Geotalea daltonii (strain DSM 22248 / JCM 15807 / FRC-32)</name>
    <name type="common">Geobacter daltonii</name>
    <dbReference type="NCBI Taxonomy" id="316067"/>
    <lineage>
        <taxon>Bacteria</taxon>
        <taxon>Pseudomonadati</taxon>
        <taxon>Thermodesulfobacteriota</taxon>
        <taxon>Desulfuromonadia</taxon>
        <taxon>Geobacterales</taxon>
        <taxon>Geobacteraceae</taxon>
        <taxon>Geotalea</taxon>
    </lineage>
</organism>
<sequence>MTTQIKRSACPYDCPDTCGLLVEISEGKAVRVSGDPDHPYTRGLLCPKMLHYEQTVHSPLRLITPLKRSGAKGSGNFTPITWDDAIGEIALRWREIIGRYGAEAILPYSYAGTMGLIQRNSGHPFFHALGASRLARTICSPAKDAGWQAVMGETPPPPPESVAKSDLVILWGIDAAATSIHFLRGVQDAKRNGARIWLINTYETATASAADEVILVRPGSDGALALGMMHILVRDDLVDHGFVAQRVQGFQELKDQVLPDYSIEKVAAITGIAGEKIERLAREYGKAEAAYIRLGSGLSRYGNGAMTIRTIACLPAITGAYGREGGGCFPGTSTGPAFAMKEVTREDFMAAPTRIVNMNQLGNALNGLNDPPVMSLYVYHSNPAAVTPDQNAVIKGLLREDLFTVIHERFMTDTARHADIVLPATSSLEHSDLYRSYGTYHIQRARAVIPAVGQSKSNREVFGLLAQAMGLDDPFFRQTADDLIDHLLSIPTSLRQDIDVEALAVGRAVQLRLPETGFPYRTSSGRIEIFNPREEHPLPCYLPPHGDNDPFPFRLMTAPTPYALNASFYEQEELRRKQGGMLLQMNPLDAEEKGLENGKAVRARNDLGEVTFTLRITSKVPRGVVVAEGVWWLTYAPGSRSVNALTSQRLTDRGEGSTFYDNKVDICAMDDKK</sequence>
<reference evidence="9 10" key="1">
    <citation type="submission" date="2009-01" db="EMBL/GenBank/DDBJ databases">
        <title>Complete sequence of Geobacter sp. FRC-32.</title>
        <authorList>
            <consortium name="US DOE Joint Genome Institute"/>
            <person name="Lucas S."/>
            <person name="Copeland A."/>
            <person name="Lapidus A."/>
            <person name="Glavina del Rio T."/>
            <person name="Dalin E."/>
            <person name="Tice H."/>
            <person name="Bruce D."/>
            <person name="Goodwin L."/>
            <person name="Pitluck S."/>
            <person name="Saunders E."/>
            <person name="Brettin T."/>
            <person name="Detter J.C."/>
            <person name="Han C."/>
            <person name="Larimer F."/>
            <person name="Land M."/>
            <person name="Hauser L."/>
            <person name="Kyrpides N."/>
            <person name="Ovchinnikova G."/>
            <person name="Kostka J."/>
            <person name="Richardson P."/>
        </authorList>
    </citation>
    <scope>NUCLEOTIDE SEQUENCE [LARGE SCALE GENOMIC DNA]</scope>
    <source>
        <strain evidence="10">DSM 22248 / JCM 15807 / FRC-32</strain>
    </source>
</reference>
<proteinExistence type="inferred from homology"/>
<dbReference type="Gene3D" id="2.20.25.90">
    <property type="entry name" value="ADC-like domains"/>
    <property type="match status" value="1"/>
</dbReference>
<dbReference type="GO" id="GO:0016491">
    <property type="term" value="F:oxidoreductase activity"/>
    <property type="evidence" value="ECO:0007669"/>
    <property type="project" value="UniProtKB-KW"/>
</dbReference>
<dbReference type="Pfam" id="PF01568">
    <property type="entry name" value="Molydop_binding"/>
    <property type="match status" value="1"/>
</dbReference>
<evidence type="ECO:0000256" key="3">
    <source>
        <dbReference type="ARBA" id="ARBA00022505"/>
    </source>
</evidence>
<evidence type="ECO:0000256" key="5">
    <source>
        <dbReference type="ARBA" id="ARBA00023002"/>
    </source>
</evidence>
<dbReference type="InterPro" id="IPR006657">
    <property type="entry name" value="MoPterin_dinucl-bd_dom"/>
</dbReference>
<dbReference type="InterPro" id="IPR050612">
    <property type="entry name" value="Prok_Mopterin_Oxidored"/>
</dbReference>
<dbReference type="InterPro" id="IPR006655">
    <property type="entry name" value="Mopterin_OxRdtase_prok_CS"/>
</dbReference>
<dbReference type="Gene3D" id="3.40.50.740">
    <property type="match status" value="1"/>
</dbReference>
<dbReference type="GO" id="GO:0046872">
    <property type="term" value="F:metal ion binding"/>
    <property type="evidence" value="ECO:0007669"/>
    <property type="project" value="UniProtKB-KW"/>
</dbReference>
<dbReference type="Proteomes" id="UP000007721">
    <property type="component" value="Chromosome"/>
</dbReference>
<comment type="similarity">
    <text evidence="2">Belongs to the prokaryotic molybdopterin-containing oxidoreductase family.</text>
</comment>
<keyword evidence="6" id="KW-0408">Iron</keyword>
<feature type="domain" description="4Fe-4S Mo/W bis-MGD-type" evidence="8">
    <location>
        <begin position="3"/>
        <end position="60"/>
    </location>
</feature>
<dbReference type="GO" id="GO:0043546">
    <property type="term" value="F:molybdopterin cofactor binding"/>
    <property type="evidence" value="ECO:0007669"/>
    <property type="project" value="InterPro"/>
</dbReference>
<evidence type="ECO:0000256" key="7">
    <source>
        <dbReference type="ARBA" id="ARBA00023014"/>
    </source>
</evidence>
<dbReference type="PROSITE" id="PS51669">
    <property type="entry name" value="4FE4S_MOW_BIS_MGD"/>
    <property type="match status" value="1"/>
</dbReference>
<dbReference type="HOGENOM" id="CLU_000422_13_3_7"/>
<dbReference type="Pfam" id="PF04879">
    <property type="entry name" value="Molybdop_Fe4S4"/>
    <property type="match status" value="1"/>
</dbReference>
<dbReference type="GO" id="GO:0051536">
    <property type="term" value="F:iron-sulfur cluster binding"/>
    <property type="evidence" value="ECO:0007669"/>
    <property type="project" value="UniProtKB-KW"/>
</dbReference>
<evidence type="ECO:0000256" key="4">
    <source>
        <dbReference type="ARBA" id="ARBA00022723"/>
    </source>
</evidence>
<dbReference type="SUPFAM" id="SSF50692">
    <property type="entry name" value="ADC-like"/>
    <property type="match status" value="1"/>
</dbReference>
<gene>
    <name evidence="9" type="ordered locus">Geob_1959</name>
</gene>
<dbReference type="CDD" id="cd02786">
    <property type="entry name" value="MopB_CT_3"/>
    <property type="match status" value="1"/>
</dbReference>
<dbReference type="SMART" id="SM00926">
    <property type="entry name" value="Molybdop_Fe4S4"/>
    <property type="match status" value="1"/>
</dbReference>
<dbReference type="Gene3D" id="2.40.40.20">
    <property type="match status" value="1"/>
</dbReference>